<evidence type="ECO:0000256" key="9">
    <source>
        <dbReference type="SAM" id="MobiDB-lite"/>
    </source>
</evidence>
<evidence type="ECO:0000256" key="5">
    <source>
        <dbReference type="ARBA" id="ARBA00023136"/>
    </source>
</evidence>
<dbReference type="Pfam" id="PF05131">
    <property type="entry name" value="Pep3_Vps18"/>
    <property type="match status" value="1"/>
</dbReference>
<feature type="repeat" description="CHCR" evidence="7">
    <location>
        <begin position="682"/>
        <end position="835"/>
    </location>
</feature>
<dbReference type="STRING" id="1754190.A0A1Y2ESB8"/>
<keyword evidence="4" id="KW-0862">Zinc</keyword>
<feature type="region of interest" description="Disordered" evidence="9">
    <location>
        <begin position="982"/>
        <end position="1001"/>
    </location>
</feature>
<evidence type="ECO:0000256" key="7">
    <source>
        <dbReference type="PROSITE-ProRule" id="PRU01006"/>
    </source>
</evidence>
<dbReference type="GO" id="GO:0006904">
    <property type="term" value="P:vesicle docking involved in exocytosis"/>
    <property type="evidence" value="ECO:0007669"/>
    <property type="project" value="TreeGrafter"/>
</dbReference>
<feature type="compositionally biased region" description="Low complexity" evidence="9">
    <location>
        <begin position="989"/>
        <end position="1001"/>
    </location>
</feature>
<reference evidence="11 12" key="1">
    <citation type="submission" date="2016-08" db="EMBL/GenBank/DDBJ databases">
        <title>A Parts List for Fungal Cellulosomes Revealed by Comparative Genomics.</title>
        <authorList>
            <consortium name="DOE Joint Genome Institute"/>
            <person name="Haitjema C.H."/>
            <person name="Gilmore S.P."/>
            <person name="Henske J.K."/>
            <person name="Solomon K.V."/>
            <person name="De Groot R."/>
            <person name="Kuo A."/>
            <person name="Mondo S.J."/>
            <person name="Salamov A.A."/>
            <person name="Labutti K."/>
            <person name="Zhao Z."/>
            <person name="Chiniquy J."/>
            <person name="Barry K."/>
            <person name="Brewer H.M."/>
            <person name="Purvine S.O."/>
            <person name="Wright A.T."/>
            <person name="Boxma B."/>
            <person name="Van Alen T."/>
            <person name="Hackstein J.H."/>
            <person name="Baker S.E."/>
            <person name="Grigoriev I.V."/>
            <person name="O'Malley M.A."/>
        </authorList>
    </citation>
    <scope>NUCLEOTIDE SEQUENCE [LARGE SCALE GENOMIC DNA]</scope>
    <source>
        <strain evidence="11 12">G1</strain>
    </source>
</reference>
<feature type="coiled-coil region" evidence="8">
    <location>
        <begin position="865"/>
        <end position="906"/>
    </location>
</feature>
<dbReference type="InterPro" id="IPR000547">
    <property type="entry name" value="Clathrin_H-chain/VPS_repeat"/>
</dbReference>
<dbReference type="GO" id="GO:0048284">
    <property type="term" value="P:organelle fusion"/>
    <property type="evidence" value="ECO:0007669"/>
    <property type="project" value="TreeGrafter"/>
</dbReference>
<feature type="domain" description="RING-type" evidence="10">
    <location>
        <begin position="916"/>
        <end position="1052"/>
    </location>
</feature>
<dbReference type="GO" id="GO:0007033">
    <property type="term" value="P:vacuole organization"/>
    <property type="evidence" value="ECO:0007669"/>
    <property type="project" value="TreeGrafter"/>
</dbReference>
<feature type="coiled-coil region" evidence="8">
    <location>
        <begin position="1020"/>
        <end position="1047"/>
    </location>
</feature>
<evidence type="ECO:0000256" key="4">
    <source>
        <dbReference type="ARBA" id="ARBA00022833"/>
    </source>
</evidence>
<evidence type="ECO:0000256" key="3">
    <source>
        <dbReference type="ARBA" id="ARBA00022771"/>
    </source>
</evidence>
<keyword evidence="2" id="KW-0479">Metal-binding</keyword>
<comment type="subcellular location">
    <subcellularLocation>
        <location evidence="6">Endomembrane system</location>
        <topology evidence="6">Peripheral membrane protein</topology>
        <orientation evidence="6">Cytoplasmic side</orientation>
    </subcellularLocation>
</comment>
<evidence type="ECO:0000313" key="11">
    <source>
        <dbReference type="EMBL" id="ORY74449.1"/>
    </source>
</evidence>
<evidence type="ECO:0000313" key="12">
    <source>
        <dbReference type="Proteomes" id="UP000193920"/>
    </source>
</evidence>
<keyword evidence="12" id="KW-1185">Reference proteome</keyword>
<dbReference type="GO" id="GO:0030674">
    <property type="term" value="F:protein-macromolecule adaptor activity"/>
    <property type="evidence" value="ECO:0007669"/>
    <property type="project" value="TreeGrafter"/>
</dbReference>
<organism evidence="11 12">
    <name type="scientific">Neocallimastix californiae</name>
    <dbReference type="NCBI Taxonomy" id="1754190"/>
    <lineage>
        <taxon>Eukaryota</taxon>
        <taxon>Fungi</taxon>
        <taxon>Fungi incertae sedis</taxon>
        <taxon>Chytridiomycota</taxon>
        <taxon>Chytridiomycota incertae sedis</taxon>
        <taxon>Neocallimastigomycetes</taxon>
        <taxon>Neocallimastigales</taxon>
        <taxon>Neocallimastigaceae</taxon>
        <taxon>Neocallimastix</taxon>
    </lineage>
</organism>
<dbReference type="PANTHER" id="PTHR23323:SF26">
    <property type="entry name" value="VACUOLAR PROTEIN SORTING-ASSOCIATED PROTEIN 18 HOMOLOG"/>
    <property type="match status" value="1"/>
</dbReference>
<dbReference type="GO" id="GO:0005768">
    <property type="term" value="C:endosome"/>
    <property type="evidence" value="ECO:0007669"/>
    <property type="project" value="TreeGrafter"/>
</dbReference>
<dbReference type="InterPro" id="IPR001841">
    <property type="entry name" value="Znf_RING"/>
</dbReference>
<name>A0A1Y2ESB8_9FUNG</name>
<dbReference type="GO" id="GO:0030897">
    <property type="term" value="C:HOPS complex"/>
    <property type="evidence" value="ECO:0007669"/>
    <property type="project" value="TreeGrafter"/>
</dbReference>
<dbReference type="SMART" id="SM00184">
    <property type="entry name" value="RING"/>
    <property type="match status" value="1"/>
</dbReference>
<dbReference type="GO" id="GO:0008270">
    <property type="term" value="F:zinc ion binding"/>
    <property type="evidence" value="ECO:0007669"/>
    <property type="project" value="UniProtKB-KW"/>
</dbReference>
<dbReference type="Pfam" id="PF26148">
    <property type="entry name" value="VPS18_RING_C"/>
    <property type="match status" value="1"/>
</dbReference>
<feature type="coiled-coil region" evidence="8">
    <location>
        <begin position="535"/>
        <end position="583"/>
    </location>
</feature>
<dbReference type="PANTHER" id="PTHR23323">
    <property type="entry name" value="VACUOLAR PROTEIN SORTING-ASSOCIATED PROTEIN"/>
    <property type="match status" value="1"/>
</dbReference>
<gene>
    <name evidence="11" type="ORF">LY90DRAFT_378247</name>
</gene>
<dbReference type="InterPro" id="IPR007810">
    <property type="entry name" value="Pep3/Vps18_beta-prop"/>
</dbReference>
<protein>
    <recommendedName>
        <fullName evidence="10">RING-type domain-containing protein</fullName>
    </recommendedName>
</protein>
<dbReference type="CDD" id="cd16462">
    <property type="entry name" value="RING-H2_Pep3p-like"/>
    <property type="match status" value="1"/>
</dbReference>
<dbReference type="OrthoDB" id="1845386at2759"/>
<sequence>MSHFNDEISIIPLINEVEDYPDYIPASKLHMKFQPSTSLLESSLIEPTELKLEEAPIFALDKVQYQFPGEVSALQVNNNILAVVINKCRVLRIDLGETYQVEDIEILPKKSTDTIKNIFLDPTGKHLIIVTYGEETYYLYEKWKKPKLMTKFSGINIQSIAWRGKPNVNDISTGLILIGTNNGKIYEVEIQPTDEYFKREERFFKQVYSFNDEMLSITGLRFETFPTDPQKYVVFVATSIKLYQFIGEISSPNINDNNESGMFSDFFKDNTPFEKEIISFHKHSECHFRSQFHENGWPSIPKEFIWTTGKGMYTGELVFGSQKAGESVINNSKLVSYPENNSKSNNKASKSLETVPLSVAITQFHILLLYKKKIKAMCNLDNLIIYEEDIPLEPGEKVLGLRMDFVNESYWLFTTHSLYEILITDEDRNVWNFYLKQKMFDTALSFTKNESQKDKVLTSQADYYYLQQRYNLSAEYFAQIHSISFEEIVLRFINKNENDALRVFLLKKLEKLKSQDILQKKLICTWLVEIFINKLNQISDKVKNEKLAYEALQKLSDVSEEKLEASKNQITLLEEDKKMTQDEFKSFMYTNKDHLDKKTIYQIISSYGRSEELLMFSELVKDYERMLVHYIQEKDFEKVISILRKQSSLDLYYKFSPVLMEFVPYATVNMWIHEPKLNPRHLIPSLLKYDPQKSYGKEGIEGKNQAIRYLNYVCQNLHNTDMTIHNYLLSLYAKQSTNEDCSELLEFLIHENKPVYYDLQYALRICTQYGITHACVYIYSEMKLYEESVNLALKYNDIDLAKYNADKVENNDPLRKKLWISIVKHVIEEKKDIKTALQLLKSCDLLKISDILPFFPDFVLIEDFKDEICKTLEEYNVNIDKLKKEMDDATKSAENIRFDIRELKNKHTIIPVNELCRICKKTLLTRQFYIFPCQHLFHADCLLNSLLKSYPLRRSKRIKKLYNQINELNDIETNVEFLINDNDSDDSSENNNNNSNNNNNIFNSAATTLTKALKTGGIIRTEDEKELEYNQKALEKLKEELQELITSECPLCGDTMISSIDIPFLDSTRENELISSWEI</sequence>
<accession>A0A1Y2ESB8</accession>
<comment type="similarity">
    <text evidence="1">Belongs to the VPS18 family.</text>
</comment>
<dbReference type="GO" id="GO:0006886">
    <property type="term" value="P:intracellular protein transport"/>
    <property type="evidence" value="ECO:0007669"/>
    <property type="project" value="UniProtKB-UniRule"/>
</dbReference>
<evidence type="ECO:0000256" key="8">
    <source>
        <dbReference type="SAM" id="Coils"/>
    </source>
</evidence>
<dbReference type="InterPro" id="IPR058919">
    <property type="entry name" value="Pep3/Vps18_RING_C"/>
</dbReference>
<dbReference type="Proteomes" id="UP000193920">
    <property type="component" value="Unassembled WGS sequence"/>
</dbReference>
<dbReference type="SUPFAM" id="SSF57850">
    <property type="entry name" value="RING/U-box"/>
    <property type="match status" value="1"/>
</dbReference>
<dbReference type="EMBL" id="MCOG01000029">
    <property type="protein sequence ID" value="ORY74449.1"/>
    <property type="molecule type" value="Genomic_DNA"/>
</dbReference>
<evidence type="ECO:0000259" key="10">
    <source>
        <dbReference type="SMART" id="SM00184"/>
    </source>
</evidence>
<comment type="caution">
    <text evidence="11">The sequence shown here is derived from an EMBL/GenBank/DDBJ whole genome shotgun (WGS) entry which is preliminary data.</text>
</comment>
<keyword evidence="3" id="KW-0863">Zinc-finger</keyword>
<evidence type="ECO:0000256" key="2">
    <source>
        <dbReference type="ARBA" id="ARBA00022723"/>
    </source>
</evidence>
<evidence type="ECO:0000256" key="6">
    <source>
        <dbReference type="ARBA" id="ARBA00029433"/>
    </source>
</evidence>
<keyword evidence="8" id="KW-0175">Coiled coil</keyword>
<dbReference type="GO" id="GO:0007032">
    <property type="term" value="P:endosome organization"/>
    <property type="evidence" value="ECO:0007669"/>
    <property type="project" value="TreeGrafter"/>
</dbReference>
<evidence type="ECO:0000256" key="1">
    <source>
        <dbReference type="ARBA" id="ARBA00010454"/>
    </source>
</evidence>
<keyword evidence="5" id="KW-0472">Membrane</keyword>
<dbReference type="PROSITE" id="PS50236">
    <property type="entry name" value="CHCR"/>
    <property type="match status" value="1"/>
</dbReference>
<dbReference type="AlphaFoldDB" id="A0A1Y2ESB8"/>
<proteinExistence type="inferred from homology"/>